<gene>
    <name evidence="7" type="ORF">SAMN05421853_10531</name>
</gene>
<dbReference type="SUPFAM" id="SSF51905">
    <property type="entry name" value="FAD/NAD(P)-binding domain"/>
    <property type="match status" value="1"/>
</dbReference>
<sequence length="436" mass="48273">MSERKTQIVVVGGGAAGLELVRKLGAKYGREKHDIILVDRDRTHVWKPLLHEVAAGSLDPNMDEVGYGGHAARWGYRFFNGALERIDRERQKIITAPLLDEDGEVIIDRHEIRYDYLVLAFGGVSNDFGIPGVREHALFLEHRRQADDFRKRLLNACLRVNERRHRGEEAQLDICIVGGGATGVELAAELFNAAKGLRDYGLEVFDEAALNVTLLEAGPRILPALREDLSDTALKELRALGIRVETGAMVSSIEAGHVHVKDDETIHADMILWAAGVRGDHGVAEMSDLELDKIDRIVVRPTLQTTTDERIFAIGDCAHCELPGRDGPVPPRAQAAHQMATCTFHNLGRLMDGQAPRDFVYQDHGALVNLSRFDTIGSLMGNLMGGSMAVEGRIARFAYNSLYRMHLLAVHGWLQGTFMIAAGRVNKVLRPKLKLH</sequence>
<comment type="similarity">
    <text evidence="2">Belongs to the NADH dehydrogenase family.</text>
</comment>
<keyword evidence="8" id="KW-1185">Reference proteome</keyword>
<evidence type="ECO:0000313" key="8">
    <source>
        <dbReference type="Proteomes" id="UP000243106"/>
    </source>
</evidence>
<dbReference type="EMBL" id="FOXV01000005">
    <property type="protein sequence ID" value="SFQ40050.1"/>
    <property type="molecule type" value="Genomic_DNA"/>
</dbReference>
<evidence type="ECO:0000256" key="5">
    <source>
        <dbReference type="ARBA" id="ARBA00023002"/>
    </source>
</evidence>
<dbReference type="GO" id="GO:0003955">
    <property type="term" value="F:NAD(P)H dehydrogenase (quinone) activity"/>
    <property type="evidence" value="ECO:0007669"/>
    <property type="project" value="TreeGrafter"/>
</dbReference>
<proteinExistence type="inferred from homology"/>
<evidence type="ECO:0000256" key="2">
    <source>
        <dbReference type="ARBA" id="ARBA00005272"/>
    </source>
</evidence>
<dbReference type="GO" id="GO:0019646">
    <property type="term" value="P:aerobic electron transport chain"/>
    <property type="evidence" value="ECO:0007669"/>
    <property type="project" value="TreeGrafter"/>
</dbReference>
<evidence type="ECO:0000259" key="6">
    <source>
        <dbReference type="Pfam" id="PF07992"/>
    </source>
</evidence>
<organism evidence="7 8">
    <name type="scientific">Roseivivax halotolerans</name>
    <dbReference type="NCBI Taxonomy" id="93684"/>
    <lineage>
        <taxon>Bacteria</taxon>
        <taxon>Pseudomonadati</taxon>
        <taxon>Pseudomonadota</taxon>
        <taxon>Alphaproteobacteria</taxon>
        <taxon>Rhodobacterales</taxon>
        <taxon>Roseobacteraceae</taxon>
        <taxon>Roseivivax</taxon>
    </lineage>
</organism>
<evidence type="ECO:0000256" key="3">
    <source>
        <dbReference type="ARBA" id="ARBA00022630"/>
    </source>
</evidence>
<name>A0A1I5Y7H2_9RHOB</name>
<comment type="cofactor">
    <cofactor evidence="1">
        <name>FAD</name>
        <dbReference type="ChEBI" id="CHEBI:57692"/>
    </cofactor>
</comment>
<dbReference type="PRINTS" id="PR00368">
    <property type="entry name" value="FADPNR"/>
</dbReference>
<dbReference type="Pfam" id="PF07992">
    <property type="entry name" value="Pyr_redox_2"/>
    <property type="match status" value="1"/>
</dbReference>
<evidence type="ECO:0000256" key="1">
    <source>
        <dbReference type="ARBA" id="ARBA00001974"/>
    </source>
</evidence>
<dbReference type="STRING" id="93684.SAMN05421853_10531"/>
<dbReference type="Proteomes" id="UP000243106">
    <property type="component" value="Unassembled WGS sequence"/>
</dbReference>
<dbReference type="RefSeq" id="WP_093010621.1">
    <property type="nucleotide sequence ID" value="NZ_FOXV01000005.1"/>
</dbReference>
<feature type="domain" description="FAD/NAD(P)-binding" evidence="6">
    <location>
        <begin position="7"/>
        <end position="340"/>
    </location>
</feature>
<dbReference type="InterPro" id="IPR051169">
    <property type="entry name" value="NADH-Q_oxidoreductase"/>
</dbReference>
<reference evidence="8" key="1">
    <citation type="submission" date="2016-10" db="EMBL/GenBank/DDBJ databases">
        <authorList>
            <person name="Varghese N."/>
            <person name="Submissions S."/>
        </authorList>
    </citation>
    <scope>NUCLEOTIDE SEQUENCE [LARGE SCALE GENOMIC DNA]</scope>
    <source>
        <strain evidence="8">JCM 10271</strain>
    </source>
</reference>
<dbReference type="InterPro" id="IPR036188">
    <property type="entry name" value="FAD/NAD-bd_sf"/>
</dbReference>
<keyword evidence="4" id="KW-0274">FAD</keyword>
<accession>A0A1I5Y7H2</accession>
<dbReference type="InterPro" id="IPR023753">
    <property type="entry name" value="FAD/NAD-binding_dom"/>
</dbReference>
<dbReference type="AlphaFoldDB" id="A0A1I5Y7H2"/>
<dbReference type="Gene3D" id="3.50.50.100">
    <property type="match status" value="1"/>
</dbReference>
<keyword evidence="3" id="KW-0285">Flavoprotein</keyword>
<keyword evidence="5" id="KW-0560">Oxidoreductase</keyword>
<evidence type="ECO:0000256" key="4">
    <source>
        <dbReference type="ARBA" id="ARBA00022827"/>
    </source>
</evidence>
<dbReference type="PRINTS" id="PR00411">
    <property type="entry name" value="PNDRDTASEI"/>
</dbReference>
<evidence type="ECO:0000313" key="7">
    <source>
        <dbReference type="EMBL" id="SFQ40050.1"/>
    </source>
</evidence>
<dbReference type="PANTHER" id="PTHR42913">
    <property type="entry name" value="APOPTOSIS-INDUCING FACTOR 1"/>
    <property type="match status" value="1"/>
</dbReference>
<protein>
    <submittedName>
        <fullName evidence="7">NADH dehydrogenase</fullName>
    </submittedName>
</protein>
<dbReference type="PANTHER" id="PTHR42913:SF3">
    <property type="entry name" value="64 KDA MITOCHONDRIAL NADH DEHYDROGENASE (EUROFUNG)"/>
    <property type="match status" value="1"/>
</dbReference>